<dbReference type="InterPro" id="IPR046112">
    <property type="entry name" value="DUF6049"/>
</dbReference>
<feature type="compositionally biased region" description="Pro residues" evidence="1">
    <location>
        <begin position="760"/>
        <end position="772"/>
    </location>
</feature>
<accession>A0A1V4A8N6</accession>
<keyword evidence="2" id="KW-0812">Transmembrane</keyword>
<dbReference type="InterPro" id="IPR006311">
    <property type="entry name" value="TAT_signal"/>
</dbReference>
<dbReference type="InterPro" id="IPR010916">
    <property type="entry name" value="TonB_box_CS"/>
</dbReference>
<protein>
    <submittedName>
        <fullName evidence="3">Uncharacterized protein</fullName>
    </submittedName>
</protein>
<dbReference type="EMBL" id="MVFC01000010">
    <property type="protein sequence ID" value="OON79261.1"/>
    <property type="molecule type" value="Genomic_DNA"/>
</dbReference>
<keyword evidence="2" id="KW-0472">Membrane</keyword>
<dbReference type="Gene3D" id="2.60.40.10">
    <property type="entry name" value="Immunoglobulins"/>
    <property type="match status" value="1"/>
</dbReference>
<evidence type="ECO:0000313" key="3">
    <source>
        <dbReference type="EMBL" id="OON79261.1"/>
    </source>
</evidence>
<name>A0A1V4A8N6_9ACTN</name>
<evidence type="ECO:0000313" key="4">
    <source>
        <dbReference type="Proteomes" id="UP000190539"/>
    </source>
</evidence>
<gene>
    <name evidence="3" type="ORF">B1H18_15020</name>
</gene>
<feature type="region of interest" description="Disordered" evidence="1">
    <location>
        <begin position="728"/>
        <end position="792"/>
    </location>
</feature>
<dbReference type="OrthoDB" id="3797035at2"/>
<evidence type="ECO:0000256" key="2">
    <source>
        <dbReference type="SAM" id="Phobius"/>
    </source>
</evidence>
<dbReference type="STRING" id="83656.B1H18_15020"/>
<organism evidence="3 4">
    <name type="scientific">Streptomyces tsukubensis</name>
    <dbReference type="NCBI Taxonomy" id="83656"/>
    <lineage>
        <taxon>Bacteria</taxon>
        <taxon>Bacillati</taxon>
        <taxon>Actinomycetota</taxon>
        <taxon>Actinomycetes</taxon>
        <taxon>Kitasatosporales</taxon>
        <taxon>Streptomycetaceae</taxon>
        <taxon>Streptomyces</taxon>
    </lineage>
</organism>
<dbReference type="GO" id="GO:0005975">
    <property type="term" value="P:carbohydrate metabolic process"/>
    <property type="evidence" value="ECO:0007669"/>
    <property type="project" value="UniProtKB-ARBA"/>
</dbReference>
<dbReference type="AlphaFoldDB" id="A0A1V4A8N6"/>
<dbReference type="PROSITE" id="PS00430">
    <property type="entry name" value="TONB_DEPENDENT_REC_1"/>
    <property type="match status" value="1"/>
</dbReference>
<keyword evidence="2" id="KW-1133">Transmembrane helix</keyword>
<dbReference type="RefSeq" id="WP_077968497.1">
    <property type="nucleotide sequence ID" value="NZ_CP045178.1"/>
</dbReference>
<keyword evidence="4" id="KW-1185">Reference proteome</keyword>
<dbReference type="PROSITE" id="PS51318">
    <property type="entry name" value="TAT"/>
    <property type="match status" value="1"/>
</dbReference>
<comment type="caution">
    <text evidence="3">The sequence shown here is derived from an EMBL/GenBank/DDBJ whole genome shotgun (WGS) entry which is preliminary data.</text>
</comment>
<feature type="transmembrane region" description="Helical" evidence="2">
    <location>
        <begin position="700"/>
        <end position="720"/>
    </location>
</feature>
<evidence type="ECO:0000256" key="1">
    <source>
        <dbReference type="SAM" id="MobiDB-lite"/>
    </source>
</evidence>
<dbReference type="Pfam" id="PF19516">
    <property type="entry name" value="DUF6049"/>
    <property type="match status" value="1"/>
</dbReference>
<proteinExistence type="predicted"/>
<sequence length="792" mass="83741">MAEAAQFPGTRPSPARRWLRRAAALTAGVPLLAGLVQLPAAHASTGSVKAATSDVTGSRTVDVSVDSLTPAAPVPGDTLTVSGSVTNKSKKQVTDAHVALRVGPMLSGRSAIDNAAHRSGYTPGADGTEVGGKYTEKFAKLAPGITQKFSMTIPVKQLQLGSDGVYQIGVSLAGRTTAAPWQEQVLGIKRTFLPWQSEPTARQTRTSYLWPLISTTHLTAENASDEQQTPLFENDSLAQEITPGGRLERLVTLGKDLDITWVVDPDLLASVDAMTGSYNVQNAKGKPTPGRNQDVAKQFLKSLTEAVKGKKIVTLPFADPDLASIAQNGRNVSGSLSNLKDATQVAPVTVQTILHVRPSTDFAWPVEGAIDPSIVDVATSAGARKVIAGSDSVQESASLPYTPSAARPIGGGTTAVVSDSRLSNAFKGDMTRAENSTLAVQAFLAQSLMITRQDEERQRSIVVAPQRMPTASQAETMATALHALDDERWSLPQSLDSAADTKPDPDAATRVPGAGSYPAALRKQALPHAAFEAIRGTQEKLDGFKAVLDAPKRVVTPFGRAMERETSTSWRGRPVEADRYRQSVTSYLNELTRQVQLIEKTEAKLSGRSATIPVTVQNNLFQGVRHLRLRLTSTNPTRLKIGDGPYSEQPVKISSGHSQSVKFTTNANANGPVTVKAQLYTEDGQAYGSPILFDVKVTEVTITVMFVIAGGVLLLVLAGLRMYTQRKRAASRGPGDGGTDDGEGAGPGPGPRPDGEAGPGPAPDGPKQPSDPAPDTEPESTEASGTGERVDR</sequence>
<dbReference type="Proteomes" id="UP000190539">
    <property type="component" value="Unassembled WGS sequence"/>
</dbReference>
<reference evidence="3 4" key="1">
    <citation type="submission" date="2017-02" db="EMBL/GenBank/DDBJ databases">
        <title>Draft Genome Sequence of Streptomyces tsukubaensis F601, a Producer of the immunosuppressant tacrolimus FK506.</title>
        <authorList>
            <person name="Zong G."/>
            <person name="Zhong C."/>
            <person name="Fu J."/>
            <person name="Qin R."/>
            <person name="Cao G."/>
        </authorList>
    </citation>
    <scope>NUCLEOTIDE SEQUENCE [LARGE SCALE GENOMIC DNA]</scope>
    <source>
        <strain evidence="3 4">F601</strain>
    </source>
</reference>
<dbReference type="InterPro" id="IPR013783">
    <property type="entry name" value="Ig-like_fold"/>
</dbReference>